<feature type="transmembrane region" description="Helical" evidence="7">
    <location>
        <begin position="600"/>
        <end position="626"/>
    </location>
</feature>
<evidence type="ECO:0000256" key="6">
    <source>
        <dbReference type="SAM" id="MobiDB-lite"/>
    </source>
</evidence>
<feature type="transmembrane region" description="Helical" evidence="7">
    <location>
        <begin position="486"/>
        <end position="508"/>
    </location>
</feature>
<gene>
    <name evidence="10" type="ORF">SCAR479_05009</name>
</gene>
<feature type="compositionally biased region" description="Low complexity" evidence="6">
    <location>
        <begin position="199"/>
        <end position="210"/>
    </location>
</feature>
<name>A0ABR2Y5C4_9PEZI</name>
<keyword evidence="11" id="KW-1185">Reference proteome</keyword>
<accession>A0ABR2Y5C4</accession>
<evidence type="ECO:0000256" key="4">
    <source>
        <dbReference type="ARBA" id="ARBA00023136"/>
    </source>
</evidence>
<feature type="region of interest" description="Disordered" evidence="6">
    <location>
        <begin position="1"/>
        <end position="111"/>
    </location>
</feature>
<keyword evidence="4 7" id="KW-0472">Membrane</keyword>
<feature type="region of interest" description="Disordered" evidence="6">
    <location>
        <begin position="176"/>
        <end position="220"/>
    </location>
</feature>
<proteinExistence type="inferred from homology"/>
<feature type="transmembrane region" description="Helical" evidence="7">
    <location>
        <begin position="394"/>
        <end position="411"/>
    </location>
</feature>
<feature type="domain" description="Threonine/serine exporter-like N-terminal" evidence="8">
    <location>
        <begin position="263"/>
        <end position="506"/>
    </location>
</feature>
<dbReference type="PANTHER" id="PTHR31082:SF4">
    <property type="entry name" value="PHEROMONE-REGULATED MEMBRANE PROTEIN 10"/>
    <property type="match status" value="1"/>
</dbReference>
<sequence>MAEGAMPGAPTISGTDSASHFYNQPPPVTGLSTSPDAPDTAEIEQYTSLNGLHGGPTPSPPQPETGRTTPGPRARFPDDESQLQQVFSARPVPVASRSSQPAGEKDREPAAHRGVWQSFRNWVDGWREDFGSAQAHQDITNLIGDAGIDPQILRKIKAGRVSSLVAPSLMIARPGLGAHKESSSNIPTPGHPWTHSRNSSTDSTTPGTPSKKGYAGVDPHEVTRRLKKLKDKIGHSKDPKQAKYIQAKAELAHRRNLVLLMVYAFMAYGAPSHRIEEYTLALFKALDMEGRVNYTVGCIDISFINPIDPADPMTRSAYTTLVKAQGLDIGACEKSFRIYKSVVHGEVTIEEATQALIELIESPPFYRPWFIVPFYGCASAFAAVWAYGGWWSDMAISFFLGCIVGFLQIIVSSKNPLYSNVLEVTAALVTAFGARAFSSIGGSSQKYFCFGAIAQSSITTILPGYIVLCGTLELQSKSVTAGSTRLFYAVIYSLLLGYGINVGAQLWLVIDKNAVTSATCPRSLDPKWRILLVPSYLVFQAILIRSRPRQIPVQVLLGSAAYTVNYFVSSYATAQVADTASAFVLGVLGHLWARSQHAFAFAAVVAGIMVLVPSGLSAQGGLLLGISTPLFNNGTTDAQDVYEQNLYQSCEFISYLAVQDKMPHFIGWTIFSCDHQTAISAPFEQLEEHYRAEYLNFYVSKDGKSYQAHAPRPCPNCRMLAMQKEQAQAQSPGHYENFEERWRTEWGPKIASLENGEPEPSASPLKDLLHHICPHLRSVYNLKEERLLRRVNSQLRLEGLDITENTRPAEVDQETRQRVTRVVEDQLQMHRSSTLKQRGVMRESLLQEAEVAKRSRQSPRLVQLHSKRGALV</sequence>
<protein>
    <submittedName>
        <fullName evidence="10">Threonine/serine exporter-like N-terminal domain-containing protein</fullName>
    </submittedName>
</protein>
<dbReference type="Pfam" id="PF12821">
    <property type="entry name" value="ThrE_2"/>
    <property type="match status" value="1"/>
</dbReference>
<feature type="transmembrane region" description="Helical" evidence="7">
    <location>
        <begin position="574"/>
        <end position="593"/>
    </location>
</feature>
<evidence type="ECO:0000256" key="5">
    <source>
        <dbReference type="ARBA" id="ARBA00034125"/>
    </source>
</evidence>
<evidence type="ECO:0000313" key="11">
    <source>
        <dbReference type="Proteomes" id="UP001465668"/>
    </source>
</evidence>
<organism evidence="10 11">
    <name type="scientific">Seiridium cardinale</name>
    <dbReference type="NCBI Taxonomy" id="138064"/>
    <lineage>
        <taxon>Eukaryota</taxon>
        <taxon>Fungi</taxon>
        <taxon>Dikarya</taxon>
        <taxon>Ascomycota</taxon>
        <taxon>Pezizomycotina</taxon>
        <taxon>Sordariomycetes</taxon>
        <taxon>Xylariomycetidae</taxon>
        <taxon>Amphisphaeriales</taxon>
        <taxon>Sporocadaceae</taxon>
        <taxon>Seiridium</taxon>
    </lineage>
</organism>
<feature type="transmembrane region" description="Helical" evidence="7">
    <location>
        <begin position="450"/>
        <end position="474"/>
    </location>
</feature>
<keyword evidence="2 7" id="KW-0812">Transmembrane</keyword>
<dbReference type="InterPro" id="IPR024528">
    <property type="entry name" value="ThrE_2"/>
</dbReference>
<evidence type="ECO:0000259" key="8">
    <source>
        <dbReference type="Pfam" id="PF06738"/>
    </source>
</evidence>
<dbReference type="Proteomes" id="UP001465668">
    <property type="component" value="Unassembled WGS sequence"/>
</dbReference>
<evidence type="ECO:0000256" key="2">
    <source>
        <dbReference type="ARBA" id="ARBA00022692"/>
    </source>
</evidence>
<dbReference type="InterPro" id="IPR010619">
    <property type="entry name" value="ThrE-like_N"/>
</dbReference>
<dbReference type="InterPro" id="IPR051361">
    <property type="entry name" value="ThrE/Ser_Exporter"/>
</dbReference>
<dbReference type="EMBL" id="JARVKM010000004">
    <property type="protein sequence ID" value="KAK9781188.1"/>
    <property type="molecule type" value="Genomic_DNA"/>
</dbReference>
<dbReference type="Pfam" id="PF06738">
    <property type="entry name" value="ThrE"/>
    <property type="match status" value="1"/>
</dbReference>
<evidence type="ECO:0000259" key="9">
    <source>
        <dbReference type="Pfam" id="PF12821"/>
    </source>
</evidence>
<feature type="domain" description="Threonine/Serine exporter ThrE" evidence="9">
    <location>
        <begin position="538"/>
        <end position="615"/>
    </location>
</feature>
<comment type="similarity">
    <text evidence="5">Belongs to the ThrE exporter (TC 2.A.79) family.</text>
</comment>
<feature type="compositionally biased region" description="Polar residues" evidence="6">
    <location>
        <begin position="12"/>
        <end position="22"/>
    </location>
</feature>
<evidence type="ECO:0000256" key="3">
    <source>
        <dbReference type="ARBA" id="ARBA00022989"/>
    </source>
</evidence>
<comment type="caution">
    <text evidence="10">The sequence shown here is derived from an EMBL/GenBank/DDBJ whole genome shotgun (WGS) entry which is preliminary data.</text>
</comment>
<evidence type="ECO:0000256" key="7">
    <source>
        <dbReference type="SAM" id="Phobius"/>
    </source>
</evidence>
<dbReference type="PANTHER" id="PTHR31082">
    <property type="entry name" value="PHEROMONE-REGULATED MEMBRANE PROTEIN 10"/>
    <property type="match status" value="1"/>
</dbReference>
<reference evidence="10 11" key="1">
    <citation type="submission" date="2024-02" db="EMBL/GenBank/DDBJ databases">
        <title>First draft genome assembly of two strains of Seiridium cardinale.</title>
        <authorList>
            <person name="Emiliani G."/>
            <person name="Scali E."/>
        </authorList>
    </citation>
    <scope>NUCLEOTIDE SEQUENCE [LARGE SCALE GENOMIC DNA]</scope>
    <source>
        <strain evidence="10 11">BM-138-000479</strain>
    </source>
</reference>
<comment type="subcellular location">
    <subcellularLocation>
        <location evidence="1">Membrane</location>
        <topology evidence="1">Multi-pass membrane protein</topology>
    </subcellularLocation>
</comment>
<feature type="transmembrane region" description="Helical" evidence="7">
    <location>
        <begin position="369"/>
        <end position="388"/>
    </location>
</feature>
<keyword evidence="3 7" id="KW-1133">Transmembrane helix</keyword>
<evidence type="ECO:0000256" key="1">
    <source>
        <dbReference type="ARBA" id="ARBA00004141"/>
    </source>
</evidence>
<evidence type="ECO:0000313" key="10">
    <source>
        <dbReference type="EMBL" id="KAK9781188.1"/>
    </source>
</evidence>